<dbReference type="InterPro" id="IPR036291">
    <property type="entry name" value="NAD(P)-bd_dom_sf"/>
</dbReference>
<dbReference type="EMBL" id="JBHSMQ010000007">
    <property type="protein sequence ID" value="MFC5456930.1"/>
    <property type="molecule type" value="Genomic_DNA"/>
</dbReference>
<protein>
    <submittedName>
        <fullName evidence="3">Gfo/Idh/MocA family protein</fullName>
    </submittedName>
</protein>
<dbReference type="SUPFAM" id="SSF51735">
    <property type="entry name" value="NAD(P)-binding Rossmann-fold domains"/>
    <property type="match status" value="1"/>
</dbReference>
<evidence type="ECO:0000259" key="1">
    <source>
        <dbReference type="Pfam" id="PF01408"/>
    </source>
</evidence>
<dbReference type="InterPro" id="IPR051450">
    <property type="entry name" value="Gfo/Idh/MocA_Oxidoreductases"/>
</dbReference>
<organism evidence="3 4">
    <name type="scientific">Prosthecobacter fluviatilis</name>
    <dbReference type="NCBI Taxonomy" id="445931"/>
    <lineage>
        <taxon>Bacteria</taxon>
        <taxon>Pseudomonadati</taxon>
        <taxon>Verrucomicrobiota</taxon>
        <taxon>Verrucomicrobiia</taxon>
        <taxon>Verrucomicrobiales</taxon>
        <taxon>Verrucomicrobiaceae</taxon>
        <taxon>Prosthecobacter</taxon>
    </lineage>
</organism>
<keyword evidence="4" id="KW-1185">Reference proteome</keyword>
<feature type="domain" description="Gfo/Idh/MocA-like oxidoreductase N-terminal" evidence="1">
    <location>
        <begin position="10"/>
        <end position="124"/>
    </location>
</feature>
<dbReference type="Gene3D" id="3.40.50.720">
    <property type="entry name" value="NAD(P)-binding Rossmann-like Domain"/>
    <property type="match status" value="1"/>
</dbReference>
<gene>
    <name evidence="3" type="ORF">ACFQDI_18835</name>
</gene>
<dbReference type="SUPFAM" id="SSF55347">
    <property type="entry name" value="Glyceraldehyde-3-phosphate dehydrogenase-like, C-terminal domain"/>
    <property type="match status" value="1"/>
</dbReference>
<dbReference type="InterPro" id="IPR000683">
    <property type="entry name" value="Gfo/Idh/MocA-like_OxRdtase_N"/>
</dbReference>
<accession>A0ABW0KU70</accession>
<reference evidence="4" key="1">
    <citation type="journal article" date="2019" name="Int. J. Syst. Evol. Microbiol.">
        <title>The Global Catalogue of Microorganisms (GCM) 10K type strain sequencing project: providing services to taxonomists for standard genome sequencing and annotation.</title>
        <authorList>
            <consortium name="The Broad Institute Genomics Platform"/>
            <consortium name="The Broad Institute Genome Sequencing Center for Infectious Disease"/>
            <person name="Wu L."/>
            <person name="Ma J."/>
        </authorList>
    </citation>
    <scope>NUCLEOTIDE SEQUENCE [LARGE SCALE GENOMIC DNA]</scope>
    <source>
        <strain evidence="4">CGMCC 4.1469</strain>
    </source>
</reference>
<evidence type="ECO:0000313" key="4">
    <source>
        <dbReference type="Proteomes" id="UP001596052"/>
    </source>
</evidence>
<dbReference type="Pfam" id="PF22725">
    <property type="entry name" value="GFO_IDH_MocA_C3"/>
    <property type="match status" value="1"/>
</dbReference>
<comment type="caution">
    <text evidence="3">The sequence shown here is derived from an EMBL/GenBank/DDBJ whole genome shotgun (WGS) entry which is preliminary data.</text>
</comment>
<dbReference type="Proteomes" id="UP001596052">
    <property type="component" value="Unassembled WGS sequence"/>
</dbReference>
<dbReference type="PANTHER" id="PTHR43377:SF1">
    <property type="entry name" value="BILIVERDIN REDUCTASE A"/>
    <property type="match status" value="1"/>
</dbReference>
<dbReference type="Pfam" id="PF01408">
    <property type="entry name" value="GFO_IDH_MocA"/>
    <property type="match status" value="1"/>
</dbReference>
<sequence length="350" mass="38660">MPHYAMKKYNVGIIGYGWAASAHIEAINKTKQGQVTAIYSSRKLDDAELSAKHGTPIKSYQNLDEMLANPDIHVVDISSYPSQHRDQAIKAANAKKHIILEKPMANSLQEVREIVAAAKANGVKGCVCFECRFSNQFQVTKALIDEGLLGSLHYGEVDYYHGIGPWYGQFRWNTGKKDGGSALLTAGCHALDALLMVMGGEIESVTSFSTKTKSEIFKPYEYDTTSVTLIHFKNGAVGKAAAVVDCLQPYYFHTHLCGSQGSLLDDKFHSMKLHTDKHAWSKLSMKMLDSGDVSDHPYESQFQAFFDALDEGKDMPLTSFPEAMRTFEVIFASDKSAEQGGKPVRIADLD</sequence>
<proteinExistence type="predicted"/>
<evidence type="ECO:0000313" key="3">
    <source>
        <dbReference type="EMBL" id="MFC5456930.1"/>
    </source>
</evidence>
<dbReference type="PANTHER" id="PTHR43377">
    <property type="entry name" value="BILIVERDIN REDUCTASE A"/>
    <property type="match status" value="1"/>
</dbReference>
<feature type="domain" description="GFO/IDH/MocA-like oxidoreductase" evidence="2">
    <location>
        <begin position="137"/>
        <end position="263"/>
    </location>
</feature>
<name>A0ABW0KU70_9BACT</name>
<dbReference type="InterPro" id="IPR055170">
    <property type="entry name" value="GFO_IDH_MocA-like_dom"/>
</dbReference>
<dbReference type="Gene3D" id="3.30.360.10">
    <property type="entry name" value="Dihydrodipicolinate Reductase, domain 2"/>
    <property type="match status" value="1"/>
</dbReference>
<evidence type="ECO:0000259" key="2">
    <source>
        <dbReference type="Pfam" id="PF22725"/>
    </source>
</evidence>